<dbReference type="SUPFAM" id="SSF56672">
    <property type="entry name" value="DNA/RNA polymerases"/>
    <property type="match status" value="1"/>
</dbReference>
<evidence type="ECO:0000259" key="17">
    <source>
        <dbReference type="SMART" id="SM00474"/>
    </source>
</evidence>
<dbReference type="SMART" id="SM00474">
    <property type="entry name" value="35EXOc"/>
    <property type="match status" value="1"/>
</dbReference>
<dbReference type="OrthoDB" id="9806424at2"/>
<keyword evidence="13 16" id="KW-0234">DNA repair</keyword>
<dbReference type="Gene3D" id="1.20.1060.10">
    <property type="entry name" value="Taq DNA Polymerase, Chain T, domain 4"/>
    <property type="match status" value="1"/>
</dbReference>
<dbReference type="Gene3D" id="3.30.420.10">
    <property type="entry name" value="Ribonuclease H-like superfamily/Ribonuclease H"/>
    <property type="match status" value="1"/>
</dbReference>
<keyword evidence="6 16" id="KW-0235">DNA replication</keyword>
<keyword evidence="7" id="KW-0540">Nuclease</keyword>
<dbReference type="Pfam" id="PF01367">
    <property type="entry name" value="5_3_exonuc"/>
    <property type="match status" value="1"/>
</dbReference>
<dbReference type="SMART" id="SM00482">
    <property type="entry name" value="POLAc"/>
    <property type="match status" value="1"/>
</dbReference>
<feature type="domain" description="3'-5' exonuclease" evidence="17">
    <location>
        <begin position="309"/>
        <end position="489"/>
    </location>
</feature>
<evidence type="ECO:0000256" key="12">
    <source>
        <dbReference type="ARBA" id="ARBA00023125"/>
    </source>
</evidence>
<dbReference type="InterPro" id="IPR020046">
    <property type="entry name" value="5-3_exonucl_a-hlix_arch_N"/>
</dbReference>
<dbReference type="FunFam" id="3.40.50.1010:FF:000001">
    <property type="entry name" value="DNA polymerase I"/>
    <property type="match status" value="1"/>
</dbReference>
<evidence type="ECO:0000256" key="10">
    <source>
        <dbReference type="ARBA" id="ARBA00022839"/>
    </source>
</evidence>
<dbReference type="EMBL" id="FNFP01000001">
    <property type="protein sequence ID" value="SDK23657.1"/>
    <property type="molecule type" value="Genomic_DNA"/>
</dbReference>
<keyword evidence="5 16" id="KW-0548">Nucleotidyltransferase</keyword>
<proteinExistence type="inferred from homology"/>
<dbReference type="SUPFAM" id="SSF53098">
    <property type="entry name" value="Ribonuclease H-like"/>
    <property type="match status" value="1"/>
</dbReference>
<gene>
    <name evidence="16" type="primary">polA</name>
    <name evidence="20" type="ORF">SAMN05660472_01091</name>
</gene>
<feature type="domain" description="DNA-directed DNA polymerase family A palm" evidence="19">
    <location>
        <begin position="656"/>
        <end position="862"/>
    </location>
</feature>
<dbReference type="CDD" id="cd08637">
    <property type="entry name" value="DNA_pol_A_pol_I_C"/>
    <property type="match status" value="1"/>
</dbReference>
<evidence type="ECO:0000256" key="8">
    <source>
        <dbReference type="ARBA" id="ARBA00022763"/>
    </source>
</evidence>
<evidence type="ECO:0000256" key="11">
    <source>
        <dbReference type="ARBA" id="ARBA00022932"/>
    </source>
</evidence>
<evidence type="ECO:0000256" key="15">
    <source>
        <dbReference type="NCBIfam" id="TIGR00593"/>
    </source>
</evidence>
<dbReference type="InterPro" id="IPR020045">
    <property type="entry name" value="DNA_polI_H3TH"/>
</dbReference>
<dbReference type="InterPro" id="IPR002562">
    <property type="entry name" value="3'-5'_exonuclease_dom"/>
</dbReference>
<dbReference type="InterPro" id="IPR019760">
    <property type="entry name" value="DNA-dir_DNA_pol_A_CS"/>
</dbReference>
<dbReference type="Proteomes" id="UP000198718">
    <property type="component" value="Unassembled WGS sequence"/>
</dbReference>
<dbReference type="Gene3D" id="3.30.70.370">
    <property type="match status" value="1"/>
</dbReference>
<dbReference type="GO" id="GO:0006261">
    <property type="term" value="P:DNA-templated DNA replication"/>
    <property type="evidence" value="ECO:0007669"/>
    <property type="project" value="UniProtKB-UniRule"/>
</dbReference>
<comment type="subunit">
    <text evidence="16">Single-chain monomer with multiple functions.</text>
</comment>
<organism evidence="20 21">
    <name type="scientific">Natronincola ferrireducens</name>
    <dbReference type="NCBI Taxonomy" id="393762"/>
    <lineage>
        <taxon>Bacteria</taxon>
        <taxon>Bacillati</taxon>
        <taxon>Bacillota</taxon>
        <taxon>Clostridia</taxon>
        <taxon>Peptostreptococcales</taxon>
        <taxon>Natronincolaceae</taxon>
        <taxon>Natronincola</taxon>
    </lineage>
</organism>
<evidence type="ECO:0000313" key="21">
    <source>
        <dbReference type="Proteomes" id="UP000198718"/>
    </source>
</evidence>
<dbReference type="CDD" id="cd09898">
    <property type="entry name" value="H3TH_53EXO"/>
    <property type="match status" value="1"/>
</dbReference>
<dbReference type="Gene3D" id="1.10.150.20">
    <property type="entry name" value="5' to 3' exonuclease, C-terminal subdomain"/>
    <property type="match status" value="2"/>
</dbReference>
<dbReference type="InterPro" id="IPR002298">
    <property type="entry name" value="DNA_polymerase_A"/>
</dbReference>
<dbReference type="PRINTS" id="PR00868">
    <property type="entry name" value="DNAPOLI"/>
</dbReference>
<evidence type="ECO:0000256" key="6">
    <source>
        <dbReference type="ARBA" id="ARBA00022705"/>
    </source>
</evidence>
<dbReference type="InterPro" id="IPR029060">
    <property type="entry name" value="PIN-like_dom_sf"/>
</dbReference>
<dbReference type="InterPro" id="IPR036397">
    <property type="entry name" value="RNaseH_sf"/>
</dbReference>
<dbReference type="InterPro" id="IPR012337">
    <property type="entry name" value="RNaseH-like_sf"/>
</dbReference>
<sequence length="898" mass="103257">MKKDRIIIIDGNSLINRAFYALPPLMTKEGHHTNAIYGFITMLFKVIEEYQPQYIGVAFDKKAPTFRHKEFKEYKAGRKKMPPELGEQMEPLKEVLDALRIYRIEIEGFEADDLIGTLAKYCEAKGFESLIVTGDKDALQLASQDTKILITKKGISNLEIYDDKKVLEDFEVTPLQFIDLKGLMGDKSDNIPGVPGVGEKTAVKLIKEFGSVENLIQNTQQISAAKLREKIEDNREQAILSKRLATIVTNVPVAMEIEELKVEEFDRDRLLELFKKYEFNSLINKIIGNEKRENQGEGKEQEQNANLCIVTISHKEAFEEMMKEIKKEKTMVLKSITEEKNIVKNKVIGLAIAVGEKNQYYIDFSDYKDENELIGLVKKLLEDDTIEKVSHDIKKELLHFYPYGIEIKNIVFDTMIGEYLIDPSKSSYSIKELAVQYLGENLLDEEDLRGTGKNKLEIEAIPREKLQTYLCQQVRIINKLTKTLDEKIKELQLLELYYEIELPLAEVLASMEFKGIQVDKHMLEDLKIEFKEKIDNLTEEIYRLAESTFNINSPKQLGEILFDKLQLPPIKKTKTGYSTNVEVLEKLYDKHDIIPKILEYRQVTKIKTTYIDGLLNIMNPITGRIHSNFNQTVTTTGRISSTEPNLQNIPIKLELGRQLRKVFGAQQDYQLIDADYSQIELRVLAHISEDKNLLESFVKDQDVHTRTASEIFQVPMEEVTSAMRSSAKAVNFGIVYGISDFGLAENLNISRYKAKQYIESYLEKYASVQKYMEETVKIAKEKGYVLTLLNRRRYLPEITSRNFNIRSFGERVAMNTPIQGSAADIIKIAMVKVYKRLKEGNFQANLILQVHDELIVECPNYELETVSTIVKECMEQAMDLKVPLKVDLAYGPTWYDAK</sequence>
<evidence type="ECO:0000256" key="1">
    <source>
        <dbReference type="ARBA" id="ARBA00007705"/>
    </source>
</evidence>
<keyword evidence="10" id="KW-0269">Exonuclease</keyword>
<reference evidence="20 21" key="1">
    <citation type="submission" date="2016-10" db="EMBL/GenBank/DDBJ databases">
        <authorList>
            <person name="de Groot N.N."/>
        </authorList>
    </citation>
    <scope>NUCLEOTIDE SEQUENCE [LARGE SCALE GENOMIC DNA]</scope>
    <source>
        <strain evidence="20 21">DSM 18346</strain>
    </source>
</reference>
<keyword evidence="8 16" id="KW-0227">DNA damage</keyword>
<keyword evidence="11 16" id="KW-0239">DNA-directed DNA polymerase</keyword>
<evidence type="ECO:0000256" key="5">
    <source>
        <dbReference type="ARBA" id="ARBA00022695"/>
    </source>
</evidence>
<dbReference type="SUPFAM" id="SSF88723">
    <property type="entry name" value="PIN domain-like"/>
    <property type="match status" value="1"/>
</dbReference>
<keyword evidence="9" id="KW-0378">Hydrolase</keyword>
<evidence type="ECO:0000256" key="3">
    <source>
        <dbReference type="ARBA" id="ARBA00020311"/>
    </source>
</evidence>
<evidence type="ECO:0000256" key="7">
    <source>
        <dbReference type="ARBA" id="ARBA00022722"/>
    </source>
</evidence>
<evidence type="ECO:0000256" key="16">
    <source>
        <dbReference type="RuleBase" id="RU004460"/>
    </source>
</evidence>
<comment type="catalytic activity">
    <reaction evidence="14 16">
        <text>DNA(n) + a 2'-deoxyribonucleoside 5'-triphosphate = DNA(n+1) + diphosphate</text>
        <dbReference type="Rhea" id="RHEA:22508"/>
        <dbReference type="Rhea" id="RHEA-COMP:17339"/>
        <dbReference type="Rhea" id="RHEA-COMP:17340"/>
        <dbReference type="ChEBI" id="CHEBI:33019"/>
        <dbReference type="ChEBI" id="CHEBI:61560"/>
        <dbReference type="ChEBI" id="CHEBI:173112"/>
        <dbReference type="EC" id="2.7.7.7"/>
    </reaction>
</comment>
<dbReference type="STRING" id="393762.SAMN05660472_01091"/>
<evidence type="ECO:0000256" key="13">
    <source>
        <dbReference type="ARBA" id="ARBA00023204"/>
    </source>
</evidence>
<dbReference type="GO" id="GO:0008409">
    <property type="term" value="F:5'-3' exonuclease activity"/>
    <property type="evidence" value="ECO:0007669"/>
    <property type="project" value="InterPro"/>
</dbReference>
<dbReference type="InterPro" id="IPR008918">
    <property type="entry name" value="HhH2"/>
</dbReference>
<dbReference type="GO" id="GO:0008408">
    <property type="term" value="F:3'-5' exonuclease activity"/>
    <property type="evidence" value="ECO:0007669"/>
    <property type="project" value="InterPro"/>
</dbReference>
<dbReference type="SMART" id="SM00475">
    <property type="entry name" value="53EXOc"/>
    <property type="match status" value="1"/>
</dbReference>
<evidence type="ECO:0000259" key="18">
    <source>
        <dbReference type="SMART" id="SM00475"/>
    </source>
</evidence>
<protein>
    <recommendedName>
        <fullName evidence="3 15">DNA polymerase I</fullName>
        <ecNumber evidence="2 15">2.7.7.7</ecNumber>
    </recommendedName>
</protein>
<dbReference type="InterPro" id="IPR018320">
    <property type="entry name" value="DNA_polymerase_1"/>
</dbReference>
<dbReference type="Pfam" id="PF00476">
    <property type="entry name" value="DNA_pol_A"/>
    <property type="match status" value="1"/>
</dbReference>
<dbReference type="GO" id="GO:0003887">
    <property type="term" value="F:DNA-directed DNA polymerase activity"/>
    <property type="evidence" value="ECO:0007669"/>
    <property type="project" value="UniProtKB-UniRule"/>
</dbReference>
<dbReference type="Gene3D" id="3.40.50.1010">
    <property type="entry name" value="5'-nuclease"/>
    <property type="match status" value="1"/>
</dbReference>
<evidence type="ECO:0000256" key="14">
    <source>
        <dbReference type="ARBA" id="ARBA00049244"/>
    </source>
</evidence>
<comment type="similarity">
    <text evidence="1 16">Belongs to the DNA polymerase type-A family.</text>
</comment>
<dbReference type="Pfam" id="PF22619">
    <property type="entry name" value="DNA_polI_exo1"/>
    <property type="match status" value="1"/>
</dbReference>
<dbReference type="FunFam" id="1.20.1060.10:FF:000001">
    <property type="entry name" value="DNA polymerase I"/>
    <property type="match status" value="1"/>
</dbReference>
<dbReference type="NCBIfam" id="TIGR00593">
    <property type="entry name" value="pola"/>
    <property type="match status" value="1"/>
</dbReference>
<dbReference type="InterPro" id="IPR001098">
    <property type="entry name" value="DNA-dir_DNA_pol_A_palm_dom"/>
</dbReference>
<feature type="domain" description="5'-3' exonuclease" evidence="18">
    <location>
        <begin position="2"/>
        <end position="263"/>
    </location>
</feature>
<dbReference type="SMART" id="SM00279">
    <property type="entry name" value="HhH2"/>
    <property type="match status" value="1"/>
</dbReference>
<dbReference type="NCBIfam" id="NF004397">
    <property type="entry name" value="PRK05755.1"/>
    <property type="match status" value="1"/>
</dbReference>
<dbReference type="FunFam" id="1.10.150.20:FF:000002">
    <property type="entry name" value="DNA polymerase I"/>
    <property type="match status" value="1"/>
</dbReference>
<evidence type="ECO:0000259" key="19">
    <source>
        <dbReference type="SMART" id="SM00482"/>
    </source>
</evidence>
<dbReference type="SUPFAM" id="SSF47807">
    <property type="entry name" value="5' to 3' exonuclease, C-terminal subdomain"/>
    <property type="match status" value="1"/>
</dbReference>
<evidence type="ECO:0000256" key="9">
    <source>
        <dbReference type="ARBA" id="ARBA00022801"/>
    </source>
</evidence>
<keyword evidence="21" id="KW-1185">Reference proteome</keyword>
<dbReference type="CDD" id="cd06140">
    <property type="entry name" value="DNA_polA_I_Bacillus_like_exo"/>
    <property type="match status" value="1"/>
</dbReference>
<dbReference type="InterPro" id="IPR002421">
    <property type="entry name" value="5-3_exonuclease"/>
</dbReference>
<dbReference type="GO" id="GO:0006302">
    <property type="term" value="P:double-strand break repair"/>
    <property type="evidence" value="ECO:0007669"/>
    <property type="project" value="TreeGrafter"/>
</dbReference>
<evidence type="ECO:0000256" key="4">
    <source>
        <dbReference type="ARBA" id="ARBA00022679"/>
    </source>
</evidence>
<keyword evidence="4 16" id="KW-0808">Transferase</keyword>
<dbReference type="AlphaFoldDB" id="A0A1G9A8M1"/>
<dbReference type="EC" id="2.7.7.7" evidence="2 15"/>
<dbReference type="Pfam" id="PF02739">
    <property type="entry name" value="5_3_exonuc_N"/>
    <property type="match status" value="1"/>
</dbReference>
<evidence type="ECO:0000256" key="2">
    <source>
        <dbReference type="ARBA" id="ARBA00012417"/>
    </source>
</evidence>
<dbReference type="InterPro" id="IPR036279">
    <property type="entry name" value="5-3_exonuclease_C_sf"/>
</dbReference>
<dbReference type="PANTHER" id="PTHR10133">
    <property type="entry name" value="DNA POLYMERASE I"/>
    <property type="match status" value="1"/>
</dbReference>
<keyword evidence="12 16" id="KW-0238">DNA-binding</keyword>
<evidence type="ECO:0000313" key="20">
    <source>
        <dbReference type="EMBL" id="SDK23657.1"/>
    </source>
</evidence>
<dbReference type="FunFam" id="1.10.150.20:FF:000003">
    <property type="entry name" value="DNA polymerase I"/>
    <property type="match status" value="1"/>
</dbReference>
<dbReference type="PROSITE" id="PS00447">
    <property type="entry name" value="DNA_POLYMERASE_A"/>
    <property type="match status" value="1"/>
</dbReference>
<dbReference type="GO" id="GO:0003677">
    <property type="term" value="F:DNA binding"/>
    <property type="evidence" value="ECO:0007669"/>
    <property type="project" value="UniProtKB-UniRule"/>
</dbReference>
<accession>A0A1G9A8M1</accession>
<name>A0A1G9A8M1_9FIRM</name>
<dbReference type="InterPro" id="IPR043502">
    <property type="entry name" value="DNA/RNA_pol_sf"/>
</dbReference>
<dbReference type="PANTHER" id="PTHR10133:SF27">
    <property type="entry name" value="DNA POLYMERASE NU"/>
    <property type="match status" value="1"/>
</dbReference>
<dbReference type="InterPro" id="IPR054690">
    <property type="entry name" value="DNA_polI_exonuclease"/>
</dbReference>
<dbReference type="RefSeq" id="WP_090551367.1">
    <property type="nucleotide sequence ID" value="NZ_FNFP01000001.1"/>
</dbReference>
<dbReference type="CDD" id="cd09859">
    <property type="entry name" value="PIN_53EXO"/>
    <property type="match status" value="1"/>
</dbReference>